<dbReference type="SUPFAM" id="SSF51905">
    <property type="entry name" value="FAD/NAD(P)-binding domain"/>
    <property type="match status" value="1"/>
</dbReference>
<keyword evidence="7 8" id="KW-0503">Monooxygenase</keyword>
<evidence type="ECO:0000256" key="7">
    <source>
        <dbReference type="ARBA" id="ARBA00023033"/>
    </source>
</evidence>
<keyword evidence="3" id="KW-0285">Flavoprotein</keyword>
<comment type="caution">
    <text evidence="8">The sequence shown here is derived from an EMBL/GenBank/DDBJ whole genome shotgun (WGS) entry which is preliminary data.</text>
</comment>
<keyword evidence="9" id="KW-1185">Reference proteome</keyword>
<keyword evidence="5" id="KW-0521">NADP</keyword>
<comment type="cofactor">
    <cofactor evidence="1">
        <name>FAD</name>
        <dbReference type="ChEBI" id="CHEBI:57692"/>
    </cofactor>
</comment>
<organism evidence="8 9">
    <name type="scientific">Novosphingobium tardum</name>
    <dbReference type="NCBI Taxonomy" id="1538021"/>
    <lineage>
        <taxon>Bacteria</taxon>
        <taxon>Pseudomonadati</taxon>
        <taxon>Pseudomonadota</taxon>
        <taxon>Alphaproteobacteria</taxon>
        <taxon>Sphingomonadales</taxon>
        <taxon>Sphingomonadaceae</taxon>
        <taxon>Novosphingobium</taxon>
    </lineage>
</organism>
<gene>
    <name evidence="8" type="ORF">ACFO0A_12835</name>
</gene>
<dbReference type="EC" id="1.14.13.-" evidence="8"/>
<evidence type="ECO:0000256" key="2">
    <source>
        <dbReference type="ARBA" id="ARBA00010139"/>
    </source>
</evidence>
<dbReference type="GO" id="GO:0004497">
    <property type="term" value="F:monooxygenase activity"/>
    <property type="evidence" value="ECO:0007669"/>
    <property type="project" value="UniProtKB-KW"/>
</dbReference>
<evidence type="ECO:0000256" key="5">
    <source>
        <dbReference type="ARBA" id="ARBA00022857"/>
    </source>
</evidence>
<evidence type="ECO:0000256" key="1">
    <source>
        <dbReference type="ARBA" id="ARBA00001974"/>
    </source>
</evidence>
<proteinExistence type="inferred from homology"/>
<dbReference type="Pfam" id="PF00743">
    <property type="entry name" value="FMO-like"/>
    <property type="match status" value="1"/>
</dbReference>
<dbReference type="Gene3D" id="3.50.50.60">
    <property type="entry name" value="FAD/NAD(P)-binding domain"/>
    <property type="match status" value="2"/>
</dbReference>
<comment type="similarity">
    <text evidence="2">Belongs to the FAD-binding monooxygenase family.</text>
</comment>
<dbReference type="PANTHER" id="PTHR43098:SF3">
    <property type="entry name" value="L-ORNITHINE N(5)-MONOOXYGENASE-RELATED"/>
    <property type="match status" value="1"/>
</dbReference>
<dbReference type="PANTHER" id="PTHR43098">
    <property type="entry name" value="L-ORNITHINE N(5)-MONOOXYGENASE-RELATED"/>
    <property type="match status" value="1"/>
</dbReference>
<evidence type="ECO:0000256" key="3">
    <source>
        <dbReference type="ARBA" id="ARBA00022630"/>
    </source>
</evidence>
<dbReference type="Proteomes" id="UP001595828">
    <property type="component" value="Unassembled WGS sequence"/>
</dbReference>
<dbReference type="RefSeq" id="WP_379539400.1">
    <property type="nucleotide sequence ID" value="NZ_JBHSDR010000006.1"/>
</dbReference>
<protein>
    <submittedName>
        <fullName evidence="8">Flavin-containing monooxygenase</fullName>
        <ecNumber evidence="8">1.14.13.-</ecNumber>
    </submittedName>
</protein>
<evidence type="ECO:0000313" key="9">
    <source>
        <dbReference type="Proteomes" id="UP001595828"/>
    </source>
</evidence>
<sequence>MIEMKAGSDDSTDLDVIVVGAGFSGLYILHEFLKRGYRVQLFDDGEGPGGTWDKNNYPGARVDSEVWVYQFTDPAIRQNFTFSEKFPSWRELKPYFNFVADKWELRPHMKFGTRLEGASFDDRENLWTARFNDKTTRRARHLVLAMGSTTTPVLPKIPGIEKFEGESYHSARWPKGEVSFAGKRVAVIGTGASGVQTIQEASKTADHLTVYQRTPNLALPMGQETYSKQEYSKMGPLIGSAMDYSKKTFGGFAYDLDYRPWADHSAAEKEEVLRRNWDQKGFRFWLGAPSDLFFDEECNRDHYYFWRDEIRKRIKKDSLIELLAPTEPPHPFGAKRPCLEQWYFDVYNQENVDLIDANAAPIECITKTGIIAGGVEREYDCIVYATGFDNCTGALASLDIKDAAGRTIRDIWDEKYLTYLGKMVPGFPNLLFTYALQSPSAFLNGPTAAELEGDWVVKTVAKFDETGIHRYEARLEAAHHWAERCNEIADMSLMPKAKSWYMGANVPGKRPEIQPFIGGQLAYKAALDEEMEKGYPGMTLETSSVSSVAAA</sequence>
<accession>A0ABV8RS17</accession>
<dbReference type="EMBL" id="JBHSDR010000006">
    <property type="protein sequence ID" value="MFC4295943.1"/>
    <property type="molecule type" value="Genomic_DNA"/>
</dbReference>
<evidence type="ECO:0000256" key="6">
    <source>
        <dbReference type="ARBA" id="ARBA00023002"/>
    </source>
</evidence>
<reference evidence="9" key="1">
    <citation type="journal article" date="2019" name="Int. J. Syst. Evol. Microbiol.">
        <title>The Global Catalogue of Microorganisms (GCM) 10K type strain sequencing project: providing services to taxonomists for standard genome sequencing and annotation.</title>
        <authorList>
            <consortium name="The Broad Institute Genomics Platform"/>
            <consortium name="The Broad Institute Genome Sequencing Center for Infectious Disease"/>
            <person name="Wu L."/>
            <person name="Ma J."/>
        </authorList>
    </citation>
    <scope>NUCLEOTIDE SEQUENCE [LARGE SCALE GENOMIC DNA]</scope>
    <source>
        <strain evidence="9">CGMCC 1.12989</strain>
    </source>
</reference>
<dbReference type="InterPro" id="IPR050775">
    <property type="entry name" value="FAD-binding_Monooxygenases"/>
</dbReference>
<dbReference type="InterPro" id="IPR036188">
    <property type="entry name" value="FAD/NAD-bd_sf"/>
</dbReference>
<keyword evidence="6 8" id="KW-0560">Oxidoreductase</keyword>
<dbReference type="InterPro" id="IPR020946">
    <property type="entry name" value="Flavin_mOase-like"/>
</dbReference>
<keyword evidence="4" id="KW-0274">FAD</keyword>
<evidence type="ECO:0000256" key="4">
    <source>
        <dbReference type="ARBA" id="ARBA00022827"/>
    </source>
</evidence>
<name>A0ABV8RS17_9SPHN</name>
<evidence type="ECO:0000313" key="8">
    <source>
        <dbReference type="EMBL" id="MFC4295943.1"/>
    </source>
</evidence>
<dbReference type="PRINTS" id="PR00411">
    <property type="entry name" value="PNDRDTASEI"/>
</dbReference>